<dbReference type="AlphaFoldDB" id="A0A6A6KEX3"/>
<proteinExistence type="predicted"/>
<protein>
    <recommendedName>
        <fullName evidence="3">RNase H type-1 domain-containing protein</fullName>
    </recommendedName>
</protein>
<reference evidence="1 2" key="1">
    <citation type="journal article" date="2020" name="Mol. Plant">
        <title>The Chromosome-Based Rubber Tree Genome Provides New Insights into Spurge Genome Evolution and Rubber Biosynthesis.</title>
        <authorList>
            <person name="Liu J."/>
            <person name="Shi C."/>
            <person name="Shi C.C."/>
            <person name="Li W."/>
            <person name="Zhang Q.J."/>
            <person name="Zhang Y."/>
            <person name="Li K."/>
            <person name="Lu H.F."/>
            <person name="Shi C."/>
            <person name="Zhu S.T."/>
            <person name="Xiao Z.Y."/>
            <person name="Nan H."/>
            <person name="Yue Y."/>
            <person name="Zhu X.G."/>
            <person name="Wu Y."/>
            <person name="Hong X.N."/>
            <person name="Fan G.Y."/>
            <person name="Tong Y."/>
            <person name="Zhang D."/>
            <person name="Mao C.L."/>
            <person name="Liu Y.L."/>
            <person name="Hao S.J."/>
            <person name="Liu W.Q."/>
            <person name="Lv M.Q."/>
            <person name="Zhang H.B."/>
            <person name="Liu Y."/>
            <person name="Hu-Tang G.R."/>
            <person name="Wang J.P."/>
            <person name="Wang J.H."/>
            <person name="Sun Y.H."/>
            <person name="Ni S.B."/>
            <person name="Chen W.B."/>
            <person name="Zhang X.C."/>
            <person name="Jiao Y.N."/>
            <person name="Eichler E.E."/>
            <person name="Li G.H."/>
            <person name="Liu X."/>
            <person name="Gao L.Z."/>
        </authorList>
    </citation>
    <scope>NUCLEOTIDE SEQUENCE [LARGE SCALE GENOMIC DNA]</scope>
    <source>
        <strain evidence="2">cv. GT1</strain>
        <tissue evidence="1">Leaf</tissue>
    </source>
</reference>
<organism evidence="1 2">
    <name type="scientific">Hevea brasiliensis</name>
    <name type="common">Para rubber tree</name>
    <name type="synonym">Siphonia brasiliensis</name>
    <dbReference type="NCBI Taxonomy" id="3981"/>
    <lineage>
        <taxon>Eukaryota</taxon>
        <taxon>Viridiplantae</taxon>
        <taxon>Streptophyta</taxon>
        <taxon>Embryophyta</taxon>
        <taxon>Tracheophyta</taxon>
        <taxon>Spermatophyta</taxon>
        <taxon>Magnoliopsida</taxon>
        <taxon>eudicotyledons</taxon>
        <taxon>Gunneridae</taxon>
        <taxon>Pentapetalae</taxon>
        <taxon>rosids</taxon>
        <taxon>fabids</taxon>
        <taxon>Malpighiales</taxon>
        <taxon>Euphorbiaceae</taxon>
        <taxon>Crotonoideae</taxon>
        <taxon>Micrandreae</taxon>
        <taxon>Hevea</taxon>
    </lineage>
</organism>
<comment type="caution">
    <text evidence="1">The sequence shown here is derived from an EMBL/GenBank/DDBJ whole genome shotgun (WGS) entry which is preliminary data.</text>
</comment>
<keyword evidence="2" id="KW-1185">Reference proteome</keyword>
<dbReference type="Proteomes" id="UP000467840">
    <property type="component" value="Chromosome 3"/>
</dbReference>
<gene>
    <name evidence="1" type="ORF">GH714_010201</name>
</gene>
<sequence>MRVDASVCWYPPPDGWFKLNSNGSRRVGGFTATGVFCEIVKGGGIRVIQIIAICNDDWAVRVHHVDREADWIAGYATALQLGVLVFDQPLMSVSS</sequence>
<evidence type="ECO:0000313" key="2">
    <source>
        <dbReference type="Proteomes" id="UP000467840"/>
    </source>
</evidence>
<dbReference type="EMBL" id="JAAGAX010000017">
    <property type="protein sequence ID" value="KAF2286079.1"/>
    <property type="molecule type" value="Genomic_DNA"/>
</dbReference>
<evidence type="ECO:0008006" key="3">
    <source>
        <dbReference type="Google" id="ProtNLM"/>
    </source>
</evidence>
<name>A0A6A6KEX3_HEVBR</name>
<accession>A0A6A6KEX3</accession>
<evidence type="ECO:0000313" key="1">
    <source>
        <dbReference type="EMBL" id="KAF2286079.1"/>
    </source>
</evidence>